<organism evidence="2 3">
    <name type="scientific">Arctia plantaginis</name>
    <name type="common">Wood tiger moth</name>
    <name type="synonym">Phalaena plantaginis</name>
    <dbReference type="NCBI Taxonomy" id="874455"/>
    <lineage>
        <taxon>Eukaryota</taxon>
        <taxon>Metazoa</taxon>
        <taxon>Ecdysozoa</taxon>
        <taxon>Arthropoda</taxon>
        <taxon>Hexapoda</taxon>
        <taxon>Insecta</taxon>
        <taxon>Pterygota</taxon>
        <taxon>Neoptera</taxon>
        <taxon>Endopterygota</taxon>
        <taxon>Lepidoptera</taxon>
        <taxon>Glossata</taxon>
        <taxon>Ditrysia</taxon>
        <taxon>Noctuoidea</taxon>
        <taxon>Erebidae</taxon>
        <taxon>Arctiinae</taxon>
        <taxon>Arctia</taxon>
    </lineage>
</organism>
<dbReference type="AlphaFoldDB" id="A0A8S1A9J0"/>
<dbReference type="SMART" id="SM00952">
    <property type="entry name" value="RAP"/>
    <property type="match status" value="1"/>
</dbReference>
<reference evidence="2 3" key="1">
    <citation type="submission" date="2020-04" db="EMBL/GenBank/DDBJ databases">
        <authorList>
            <person name="Wallbank WR R."/>
            <person name="Pardo Diaz C."/>
            <person name="Kozak K."/>
            <person name="Martin S."/>
            <person name="Jiggins C."/>
            <person name="Moest M."/>
            <person name="Warren A I."/>
            <person name="Byers J.R.P. K."/>
            <person name="Montejo-Kovacevich G."/>
            <person name="Yen C E."/>
        </authorList>
    </citation>
    <scope>NUCLEOTIDE SEQUENCE [LARGE SCALE GENOMIC DNA]</scope>
</reference>
<evidence type="ECO:0000259" key="1">
    <source>
        <dbReference type="PROSITE" id="PS51286"/>
    </source>
</evidence>
<dbReference type="OrthoDB" id="2105077at2759"/>
<dbReference type="InterPro" id="IPR013579">
    <property type="entry name" value="FAST_2"/>
</dbReference>
<dbReference type="PROSITE" id="PS51286">
    <property type="entry name" value="RAP"/>
    <property type="match status" value="1"/>
</dbReference>
<evidence type="ECO:0000313" key="2">
    <source>
        <dbReference type="EMBL" id="CAB3241054.1"/>
    </source>
</evidence>
<dbReference type="EMBL" id="CADEBD010000309">
    <property type="protein sequence ID" value="CAB3241054.1"/>
    <property type="molecule type" value="Genomic_DNA"/>
</dbReference>
<dbReference type="InterPro" id="IPR013584">
    <property type="entry name" value="RAP"/>
</dbReference>
<name>A0A8S1A9J0_ARCPL</name>
<dbReference type="InterPro" id="IPR010622">
    <property type="entry name" value="FAST_Leu-rich"/>
</dbReference>
<sequence length="648" mass="73754">MSLVLRRTCLKAKGNILSSSSGNIGLNSPIIITASRTFSDDKSGNNPQFCTSTILIENGFNVQELPVVVKKLRDLSEIEDKPNEENATKTSDSLNYHLIREEFKQCLDLRDVFSLLSKCTKITPNIALGAIERIYDIENNPSALIIDSRSLHMNLAKGAILDKLLRVVMKTEDTQTILNILNTVSAFMEPFKYQFHDELLLRVIDNKLSIEQLCEFTTFLIKNKKDCKYSDTIDKLWVGFVAREAEINEINIVQVFSILHGMKVSKRIILTLLEQKLSDLWAKIKVPIMQEILNSFIEEKYLSLQSFCVVGGWLSANIHALDEDSLLDVISKLTRLKYTDDRIEQAVEKYMRLKGSKIDSPVLIVGILNFCMQFKINNKVILNACSDYFLSNWQKVPPSFLKSFIYPYGYLYFILANSSQFWSLTEKMLLESFEKVGSDDLSSIVLSSIYSENYPITLVNKMLSPEYMSKVNKPETLQKFHLIDVAMSLESKDYSGPLLPKDHWSKPISQDFRIKNIVNKIMDPLTSLVGGDNKLSVAVSVPYLPSDETYLLDIMIHPVGLGSNTFNWKSKSGRNQNIGLLIHLPDHYCSDNKHLIGPQVMKKRHLKILGIKVASLKYSMLSQFYTSYDKNGLKEYLFQSINSAKECL</sequence>
<evidence type="ECO:0000313" key="3">
    <source>
        <dbReference type="Proteomes" id="UP000494256"/>
    </source>
</evidence>
<dbReference type="GO" id="GO:0044528">
    <property type="term" value="P:regulation of mitochondrial mRNA stability"/>
    <property type="evidence" value="ECO:0007669"/>
    <property type="project" value="InterPro"/>
</dbReference>
<protein>
    <recommendedName>
        <fullName evidence="1">RAP domain-containing protein</fullName>
    </recommendedName>
</protein>
<accession>A0A8S1A9J0</accession>
<dbReference type="Pfam" id="PF08368">
    <property type="entry name" value="FAST_2"/>
    <property type="match status" value="1"/>
</dbReference>
<proteinExistence type="predicted"/>
<feature type="domain" description="RAP" evidence="1">
    <location>
        <begin position="578"/>
        <end position="639"/>
    </location>
</feature>
<dbReference type="Pfam" id="PF06743">
    <property type="entry name" value="FAST_1"/>
    <property type="match status" value="1"/>
</dbReference>
<gene>
    <name evidence="2" type="ORF">APLA_LOCUS9389</name>
</gene>
<comment type="caution">
    <text evidence="2">The sequence shown here is derived from an EMBL/GenBank/DDBJ whole genome shotgun (WGS) entry which is preliminary data.</text>
</comment>
<dbReference type="Proteomes" id="UP000494256">
    <property type="component" value="Unassembled WGS sequence"/>
</dbReference>